<name>A0A850RCE0_9GAMM</name>
<keyword evidence="4" id="KW-1185">Reference proteome</keyword>
<accession>A0A850RCE0</accession>
<feature type="chain" id="PRO_5032962309" description="Lipoprotein" evidence="2">
    <location>
        <begin position="20"/>
        <end position="101"/>
    </location>
</feature>
<evidence type="ECO:0000256" key="1">
    <source>
        <dbReference type="SAM" id="MobiDB-lite"/>
    </source>
</evidence>
<organism evidence="3 4">
    <name type="scientific">Allochromatium humboldtianum</name>
    <dbReference type="NCBI Taxonomy" id="504901"/>
    <lineage>
        <taxon>Bacteria</taxon>
        <taxon>Pseudomonadati</taxon>
        <taxon>Pseudomonadota</taxon>
        <taxon>Gammaproteobacteria</taxon>
        <taxon>Chromatiales</taxon>
        <taxon>Chromatiaceae</taxon>
        <taxon>Allochromatium</taxon>
    </lineage>
</organism>
<evidence type="ECO:0008006" key="5">
    <source>
        <dbReference type="Google" id="ProtNLM"/>
    </source>
</evidence>
<dbReference type="Proteomes" id="UP000592294">
    <property type="component" value="Unassembled WGS sequence"/>
</dbReference>
<dbReference type="AlphaFoldDB" id="A0A850RCE0"/>
<comment type="caution">
    <text evidence="3">The sequence shown here is derived from an EMBL/GenBank/DDBJ whole genome shotgun (WGS) entry which is preliminary data.</text>
</comment>
<dbReference type="RefSeq" id="WP_176977263.1">
    <property type="nucleotide sequence ID" value="NZ_JABZEO010000010.1"/>
</dbReference>
<gene>
    <name evidence="3" type="ORF">HW932_14770</name>
</gene>
<dbReference type="EMBL" id="JABZEO010000010">
    <property type="protein sequence ID" value="NVZ10525.1"/>
    <property type="molecule type" value="Genomic_DNA"/>
</dbReference>
<feature type="signal peptide" evidence="2">
    <location>
        <begin position="1"/>
        <end position="19"/>
    </location>
</feature>
<dbReference type="PROSITE" id="PS51257">
    <property type="entry name" value="PROKAR_LIPOPROTEIN"/>
    <property type="match status" value="1"/>
</dbReference>
<evidence type="ECO:0000313" key="3">
    <source>
        <dbReference type="EMBL" id="NVZ10525.1"/>
    </source>
</evidence>
<protein>
    <recommendedName>
        <fullName evidence="5">Lipoprotein</fullName>
    </recommendedName>
</protein>
<keyword evidence="2" id="KW-0732">Signal</keyword>
<evidence type="ECO:0000313" key="4">
    <source>
        <dbReference type="Proteomes" id="UP000592294"/>
    </source>
</evidence>
<evidence type="ECO:0000256" key="2">
    <source>
        <dbReference type="SAM" id="SignalP"/>
    </source>
</evidence>
<proteinExistence type="predicted"/>
<feature type="region of interest" description="Disordered" evidence="1">
    <location>
        <begin position="80"/>
        <end position="101"/>
    </location>
</feature>
<reference evidence="3 4" key="1">
    <citation type="submission" date="2020-06" db="EMBL/GenBank/DDBJ databases">
        <title>Whole-genome sequence of Allochromatium humboldtianum DSM 21881, type strain.</title>
        <authorList>
            <person name="Kyndt J.A."/>
            <person name="Meyer T.E."/>
        </authorList>
    </citation>
    <scope>NUCLEOTIDE SEQUENCE [LARGE SCALE GENOMIC DNA]</scope>
    <source>
        <strain evidence="3 4">DSM 21881</strain>
    </source>
</reference>
<sequence length="101" mass="10753">MRLLSLLSFMALNTLVGCAAPEVVPPHPAPNGSLRPLPFPHYVTHAPGPRLGGAAWRAGQRAHALELDGQRCGLTRRGEVQCRPPVSDSTPLPRTMCAPEG</sequence>